<gene>
    <name evidence="17" type="primary">TKL1</name>
    <name evidence="17" type="ORF">MVES_002930</name>
</gene>
<dbReference type="Pfam" id="PF22613">
    <property type="entry name" value="Transketolase_C_1"/>
    <property type="match status" value="1"/>
</dbReference>
<keyword evidence="18" id="KW-1185">Reference proteome</keyword>
<proteinExistence type="inferred from homology"/>
<dbReference type="SUPFAM" id="SSF52518">
    <property type="entry name" value="Thiamin diphosphate-binding fold (THDP-binding)"/>
    <property type="match status" value="2"/>
</dbReference>
<feature type="binding site" evidence="12">
    <location>
        <position position="443"/>
    </location>
    <ligand>
        <name>thiamine diphosphate</name>
        <dbReference type="ChEBI" id="CHEBI:58937"/>
    </ligand>
</feature>
<evidence type="ECO:0000256" key="6">
    <source>
        <dbReference type="ARBA" id="ARBA00022723"/>
    </source>
</evidence>
<dbReference type="EMBL" id="KZ454992">
    <property type="protein sequence ID" value="PKI83191.1"/>
    <property type="molecule type" value="Genomic_DNA"/>
</dbReference>
<dbReference type="OrthoDB" id="10267175at2759"/>
<evidence type="ECO:0000313" key="17">
    <source>
        <dbReference type="EMBL" id="PKI83191.1"/>
    </source>
</evidence>
<feature type="binding site" evidence="13">
    <location>
        <position position="189"/>
    </location>
    <ligand>
        <name>Mg(2+)</name>
        <dbReference type="ChEBI" id="CHEBI:18420"/>
    </ligand>
</feature>
<dbReference type="FunFam" id="3.40.50.970:FF:000003">
    <property type="entry name" value="Transketolase"/>
    <property type="match status" value="1"/>
</dbReference>
<accession>A0A2N1J9G2</accession>
<comment type="cofactor">
    <cofactor evidence="12">
        <name>thiamine diphosphate</name>
        <dbReference type="ChEBI" id="CHEBI:58937"/>
    </cofactor>
    <text evidence="12">Binds 1 thiamine pyrophosphate per subunit. During the reaction, the substrate forms a covalent intermediate with the cofactor.</text>
</comment>
<feature type="binding site" evidence="11">
    <location>
        <position position="526"/>
    </location>
    <ligand>
        <name>substrate</name>
    </ligand>
</feature>
<dbReference type="Proteomes" id="UP000232875">
    <property type="component" value="Unassembled WGS sequence"/>
</dbReference>
<evidence type="ECO:0000256" key="2">
    <source>
        <dbReference type="ARBA" id="ARBA00007131"/>
    </source>
</evidence>
<dbReference type="PANTHER" id="PTHR43522:SF2">
    <property type="entry name" value="TRANSKETOLASE 1-RELATED"/>
    <property type="match status" value="1"/>
</dbReference>
<comment type="catalytic activity">
    <reaction evidence="9 15">
        <text>D-sedoheptulose 7-phosphate + D-glyceraldehyde 3-phosphate = aldehydo-D-ribose 5-phosphate + D-xylulose 5-phosphate</text>
        <dbReference type="Rhea" id="RHEA:10508"/>
        <dbReference type="ChEBI" id="CHEBI:57483"/>
        <dbReference type="ChEBI" id="CHEBI:57737"/>
        <dbReference type="ChEBI" id="CHEBI:58273"/>
        <dbReference type="ChEBI" id="CHEBI:59776"/>
        <dbReference type="EC" id="2.2.1.1"/>
    </reaction>
</comment>
<evidence type="ECO:0000256" key="10">
    <source>
        <dbReference type="PIRSR" id="PIRSR605478-1"/>
    </source>
</evidence>
<dbReference type="InterPro" id="IPR005478">
    <property type="entry name" value="Transketolase_bac-like"/>
</dbReference>
<keyword evidence="7 13" id="KW-0460">Magnesium</keyword>
<feature type="binding site" evidence="11">
    <location>
        <position position="28"/>
    </location>
    <ligand>
        <name>substrate</name>
    </ligand>
</feature>
<feature type="binding site" evidence="12">
    <location>
        <position position="68"/>
    </location>
    <ligand>
        <name>thiamine diphosphate</name>
        <dbReference type="ChEBI" id="CHEBI:58937"/>
    </ligand>
</feature>
<dbReference type="FunFam" id="3.40.50.920:FF:000003">
    <property type="entry name" value="Transketolase"/>
    <property type="match status" value="1"/>
</dbReference>
<comment type="cofactor">
    <cofactor evidence="13">
        <name>Mg(2+)</name>
        <dbReference type="ChEBI" id="CHEBI:18420"/>
    </cofactor>
    <text evidence="13">Binds 1 Mg(2+) ion per subunit. Can also utilize other divalent metal cations, such as Ca(2+), Mn(2+) and Co(2+).</text>
</comment>
<feature type="domain" description="Transketolase-like pyrimidine-binding" evidence="16">
    <location>
        <begin position="355"/>
        <end position="531"/>
    </location>
</feature>
<evidence type="ECO:0000256" key="11">
    <source>
        <dbReference type="PIRSR" id="PIRSR605478-2"/>
    </source>
</evidence>
<comment type="function">
    <text evidence="15">Catalyzes the transfer of a two-carbon ketol group from a ketose donor to an aldose acceptor, via a covalent intermediate with the cofactor thiamine pyrophosphate.</text>
</comment>
<sequence length="684" mass="75090">MASEFDNKAVSTIRTLAADITHQSNSGHPGAPMGLAPVAHILWSRFIRCDPKDSHWPNRDRFVLSNGHACALQYIMLHLLGYKLSMDDLKSFRTLDSLTPGHPEFGHTDGIEVTTGPLGQGIANAVGLAIAGKNAAATFNKPDFEIFNNMVYCVLGDGCLQEGVCAEALSLAGHLRLNNLVAIYDDNGITIDGDTACSFTEDVEMRLRAYRWNVLHVLDGNTDLDSLVKTLEEAKTCKDMPTMIRVKTTIGYGSENQGTASVHGSPLKEDDIIQLKKAFGFNPDETFVVPKDVQEAYDGYRDKGGKLHSEWKDLYSKYSKKYPDEAAQIDRRLAHKLPEGWEKKLPTYKPSDKGMASRKLSEAVLNAIADEIPELLSGSADLTGSNNTRWSNAVDFQPPETRLGNYDGRYIRYGVREHGMGAIMNGIHAYGLHIPSSGTFLNFVSYAIGAVRLSALSKFQVIWIATHDSIGLGEDGPTHQPVETAAALRSLPNLDFWRPADGNETSGAYKVALESYTTPSVLALTRQNLPQLEGSSIENTVKGGYAMIEDKEATITLVSTGSEVHICAEALKLLKEQGIKARLVSMPCFRVFDLQPLEYRLKVLPSGHPILSVEAYTTFGWGKYAHVHHGINTFGASAPYEDVYRKFKMTPEDISSKAARVVDAFKNSKTPLVSPIEVEAEFAK</sequence>
<dbReference type="NCBIfam" id="TIGR00232">
    <property type="entry name" value="tktlase_bact"/>
    <property type="match status" value="1"/>
</dbReference>
<dbReference type="Gene3D" id="3.40.50.920">
    <property type="match status" value="1"/>
</dbReference>
<dbReference type="SMART" id="SM00861">
    <property type="entry name" value="Transket_pyr"/>
    <property type="match status" value="1"/>
</dbReference>
<dbReference type="AlphaFoldDB" id="A0A2N1J9G2"/>
<feature type="binding site" evidence="12">
    <location>
        <position position="158"/>
    </location>
    <ligand>
        <name>thiamine diphosphate</name>
        <dbReference type="ChEBI" id="CHEBI:58937"/>
    </ligand>
</feature>
<dbReference type="PROSITE" id="PS00801">
    <property type="entry name" value="TRANSKETOLASE_1"/>
    <property type="match status" value="1"/>
</dbReference>
<feature type="binding site" evidence="13">
    <location>
        <position position="157"/>
    </location>
    <ligand>
        <name>Mg(2+)</name>
        <dbReference type="ChEBI" id="CHEBI:18420"/>
    </ligand>
</feature>
<dbReference type="InterPro" id="IPR033247">
    <property type="entry name" value="Transketolase_fam"/>
</dbReference>
<dbReference type="FunFam" id="3.40.50.970:FF:000004">
    <property type="entry name" value="Transketolase"/>
    <property type="match status" value="1"/>
</dbReference>
<feature type="binding site" evidence="12">
    <location>
        <position position="187"/>
    </location>
    <ligand>
        <name>thiamine diphosphate</name>
        <dbReference type="ChEBI" id="CHEBI:58937"/>
    </ligand>
</feature>
<feature type="binding site" evidence="11">
    <location>
        <position position="467"/>
    </location>
    <ligand>
        <name>substrate</name>
    </ligand>
</feature>
<dbReference type="GO" id="GO:0046872">
    <property type="term" value="F:metal ion binding"/>
    <property type="evidence" value="ECO:0007669"/>
    <property type="project" value="UniProtKB-KW"/>
</dbReference>
<evidence type="ECO:0000256" key="13">
    <source>
        <dbReference type="PIRSR" id="PIRSR605478-4"/>
    </source>
</evidence>
<dbReference type="GO" id="GO:0006098">
    <property type="term" value="P:pentose-phosphate shunt"/>
    <property type="evidence" value="ECO:0007669"/>
    <property type="project" value="TreeGrafter"/>
</dbReference>
<dbReference type="SUPFAM" id="SSF52922">
    <property type="entry name" value="TK C-terminal domain-like"/>
    <property type="match status" value="1"/>
</dbReference>
<dbReference type="GO" id="GO:0005829">
    <property type="term" value="C:cytosol"/>
    <property type="evidence" value="ECO:0007669"/>
    <property type="project" value="TreeGrafter"/>
</dbReference>
<dbReference type="InterPro" id="IPR005475">
    <property type="entry name" value="Transketolase-like_Pyr-bd"/>
</dbReference>
<keyword evidence="15" id="KW-0106">Calcium</keyword>
<feature type="binding site" evidence="12">
    <location>
        <position position="263"/>
    </location>
    <ligand>
        <name>thiamine diphosphate</name>
        <dbReference type="ChEBI" id="CHEBI:58937"/>
    </ligand>
</feature>
<evidence type="ECO:0000256" key="8">
    <source>
        <dbReference type="ARBA" id="ARBA00023052"/>
    </source>
</evidence>
<feature type="binding site" evidence="11">
    <location>
        <position position="263"/>
    </location>
    <ligand>
        <name>substrate</name>
    </ligand>
</feature>
<keyword evidence="5 15" id="KW-0808">Transferase</keyword>
<evidence type="ECO:0000256" key="9">
    <source>
        <dbReference type="ARBA" id="ARBA00049473"/>
    </source>
</evidence>
<evidence type="ECO:0000256" key="15">
    <source>
        <dbReference type="RuleBase" id="RU004996"/>
    </source>
</evidence>
<dbReference type="GO" id="GO:0004802">
    <property type="term" value="F:transketolase activity"/>
    <property type="evidence" value="ECO:0007669"/>
    <property type="project" value="UniProtKB-EC"/>
</dbReference>
<feature type="binding site" evidence="11">
    <location>
        <position position="385"/>
    </location>
    <ligand>
        <name>substrate</name>
    </ligand>
</feature>
<dbReference type="CDD" id="cd02012">
    <property type="entry name" value="TPP_TK"/>
    <property type="match status" value="1"/>
</dbReference>
<name>A0A2N1J9G2_9BASI</name>
<dbReference type="PROSITE" id="PS00802">
    <property type="entry name" value="TRANSKETOLASE_2"/>
    <property type="match status" value="1"/>
</dbReference>
<dbReference type="Pfam" id="PF00456">
    <property type="entry name" value="Transketolase_N"/>
    <property type="match status" value="1"/>
</dbReference>
<dbReference type="EC" id="2.2.1.1" evidence="4 15"/>
<keyword evidence="6 13" id="KW-0479">Metal-binding</keyword>
<evidence type="ECO:0000313" key="18">
    <source>
        <dbReference type="Proteomes" id="UP000232875"/>
    </source>
</evidence>
<dbReference type="GO" id="GO:0005634">
    <property type="term" value="C:nucleus"/>
    <property type="evidence" value="ECO:0007669"/>
    <property type="project" value="TreeGrafter"/>
</dbReference>
<evidence type="ECO:0000256" key="7">
    <source>
        <dbReference type="ARBA" id="ARBA00022842"/>
    </source>
</evidence>
<dbReference type="InterPro" id="IPR055152">
    <property type="entry name" value="Transketolase-like_C_2"/>
</dbReference>
<organism evidence="17 18">
    <name type="scientific">Malassezia vespertilionis</name>
    <dbReference type="NCBI Taxonomy" id="2020962"/>
    <lineage>
        <taxon>Eukaryota</taxon>
        <taxon>Fungi</taxon>
        <taxon>Dikarya</taxon>
        <taxon>Basidiomycota</taxon>
        <taxon>Ustilaginomycotina</taxon>
        <taxon>Malasseziomycetes</taxon>
        <taxon>Malasseziales</taxon>
        <taxon>Malasseziaceae</taxon>
        <taxon>Malassezia</taxon>
    </lineage>
</organism>
<dbReference type="InterPro" id="IPR020826">
    <property type="entry name" value="Transketolase_BS"/>
</dbReference>
<dbReference type="Gene3D" id="3.40.50.970">
    <property type="match status" value="2"/>
</dbReference>
<evidence type="ECO:0000259" key="16">
    <source>
        <dbReference type="SMART" id="SM00861"/>
    </source>
</evidence>
<keyword evidence="8 12" id="KW-0786">Thiamine pyrophosphate</keyword>
<feature type="binding site" evidence="13">
    <location>
        <position position="187"/>
    </location>
    <ligand>
        <name>Mg(2+)</name>
        <dbReference type="ChEBI" id="CHEBI:18420"/>
    </ligand>
</feature>
<feature type="site" description="Important for catalytic activity" evidence="14">
    <location>
        <position position="263"/>
    </location>
</feature>
<feature type="binding site" evidence="11">
    <location>
        <position position="475"/>
    </location>
    <ligand>
        <name>substrate</name>
    </ligand>
</feature>
<dbReference type="InterPro" id="IPR005474">
    <property type="entry name" value="Transketolase_N"/>
</dbReference>
<evidence type="ECO:0000256" key="1">
    <source>
        <dbReference type="ARBA" id="ARBA00001941"/>
    </source>
</evidence>
<dbReference type="STRING" id="2020962.A0A2N1J9G2"/>
<feature type="binding site" evidence="12">
    <location>
        <begin position="116"/>
        <end position="118"/>
    </location>
    <ligand>
        <name>thiamine diphosphate</name>
        <dbReference type="ChEBI" id="CHEBI:58937"/>
    </ligand>
</feature>
<dbReference type="CDD" id="cd07033">
    <property type="entry name" value="TPP_PYR_DXS_TK_like"/>
    <property type="match status" value="1"/>
</dbReference>
<dbReference type="InterPro" id="IPR009014">
    <property type="entry name" value="Transketo_C/PFOR_II"/>
</dbReference>
<evidence type="ECO:0000256" key="14">
    <source>
        <dbReference type="PIRSR" id="PIRSR605478-5"/>
    </source>
</evidence>
<evidence type="ECO:0000256" key="5">
    <source>
        <dbReference type="ARBA" id="ARBA00022679"/>
    </source>
</evidence>
<comment type="similarity">
    <text evidence="2 15">Belongs to the transketolase family.</text>
</comment>
<evidence type="ECO:0000256" key="3">
    <source>
        <dbReference type="ARBA" id="ARBA00011738"/>
    </source>
</evidence>
<comment type="subunit">
    <text evidence="3 15">Homodimer.</text>
</comment>
<dbReference type="InterPro" id="IPR049557">
    <property type="entry name" value="Transketolase_CS"/>
</dbReference>
<dbReference type="Pfam" id="PF02779">
    <property type="entry name" value="Transket_pyr"/>
    <property type="match status" value="1"/>
</dbReference>
<reference evidence="17 18" key="1">
    <citation type="submission" date="2017-10" db="EMBL/GenBank/DDBJ databases">
        <title>A novel species of cold-tolerant Malassezia isolated from bats.</title>
        <authorList>
            <person name="Lorch J.M."/>
            <person name="Palmer J.M."/>
            <person name="Vanderwolf K.J."/>
            <person name="Schmidt K.Z."/>
            <person name="Verant M.L."/>
            <person name="Weller T.J."/>
            <person name="Blehert D.S."/>
        </authorList>
    </citation>
    <scope>NUCLEOTIDE SEQUENCE [LARGE SCALE GENOMIC DNA]</scope>
    <source>
        <strain evidence="17 18">NWHC:44797-103</strain>
    </source>
</reference>
<dbReference type="PANTHER" id="PTHR43522">
    <property type="entry name" value="TRANSKETOLASE"/>
    <property type="match status" value="1"/>
</dbReference>
<feature type="binding site" evidence="11">
    <location>
        <position position="358"/>
    </location>
    <ligand>
        <name>substrate</name>
    </ligand>
</feature>
<dbReference type="InterPro" id="IPR029061">
    <property type="entry name" value="THDP-binding"/>
</dbReference>
<feature type="active site" description="Proton donor" evidence="10">
    <location>
        <position position="417"/>
    </location>
</feature>
<comment type="cofactor">
    <cofactor evidence="1">
        <name>Co(2+)</name>
        <dbReference type="ChEBI" id="CHEBI:48828"/>
    </cofactor>
</comment>
<feature type="site" description="Important for catalytic activity" evidence="14">
    <location>
        <position position="28"/>
    </location>
</feature>
<comment type="cofactor">
    <cofactor evidence="15">
        <name>Mg(2+)</name>
        <dbReference type="ChEBI" id="CHEBI:18420"/>
    </cofactor>
    <cofactor evidence="15">
        <name>Ca(2+)</name>
        <dbReference type="ChEBI" id="CHEBI:29108"/>
    </cofactor>
    <cofactor evidence="15">
        <name>Mn(2+)</name>
        <dbReference type="ChEBI" id="CHEBI:29035"/>
    </cofactor>
    <cofactor evidence="15">
        <name>Co(2+)</name>
        <dbReference type="ChEBI" id="CHEBI:48828"/>
    </cofactor>
    <text evidence="15">Binds 1 Mg(2+) ion per subunit. Can also utilize other divalent metal cations, such as Ca(2+), Mn(2+) and Co(2+).</text>
</comment>
<evidence type="ECO:0000256" key="12">
    <source>
        <dbReference type="PIRSR" id="PIRSR605478-3"/>
    </source>
</evidence>
<feature type="binding site" evidence="11">
    <location>
        <position position="479"/>
    </location>
    <ligand>
        <name>substrate</name>
    </ligand>
</feature>
<protein>
    <recommendedName>
        <fullName evidence="4 15">Transketolase</fullName>
        <ecNumber evidence="4 15">2.2.1.1</ecNumber>
    </recommendedName>
</protein>
<evidence type="ECO:0000256" key="4">
    <source>
        <dbReference type="ARBA" id="ARBA00013152"/>
    </source>
</evidence>